<gene>
    <name evidence="1" type="ORF">M0811_10675</name>
</gene>
<keyword evidence="2" id="KW-1185">Reference proteome</keyword>
<accession>A0A9Q0LEW3</accession>
<dbReference type="Proteomes" id="UP001149090">
    <property type="component" value="Unassembled WGS sequence"/>
</dbReference>
<reference evidence="1" key="1">
    <citation type="submission" date="2022-10" db="EMBL/GenBank/DDBJ databases">
        <title>Novel sulphate-reducing endosymbionts in the free-living metamonad Anaeramoeba.</title>
        <authorList>
            <person name="Jerlstrom-Hultqvist J."/>
            <person name="Cepicka I."/>
            <person name="Gallot-Lavallee L."/>
            <person name="Salas-Leiva D."/>
            <person name="Curtis B.A."/>
            <person name="Zahonova K."/>
            <person name="Pipaliya S."/>
            <person name="Dacks J."/>
            <person name="Roger A.J."/>
        </authorList>
    </citation>
    <scope>NUCLEOTIDE SEQUENCE</scope>
    <source>
        <strain evidence="1">BMAN</strain>
    </source>
</reference>
<dbReference type="EMBL" id="JAPDFW010000093">
    <property type="protein sequence ID" value="KAJ5070605.1"/>
    <property type="molecule type" value="Genomic_DNA"/>
</dbReference>
<name>A0A9Q0LEW3_ANAIG</name>
<evidence type="ECO:0000313" key="1">
    <source>
        <dbReference type="EMBL" id="KAJ5070605.1"/>
    </source>
</evidence>
<organism evidence="1 2">
    <name type="scientific">Anaeramoeba ignava</name>
    <name type="common">Anaerobic marine amoeba</name>
    <dbReference type="NCBI Taxonomy" id="1746090"/>
    <lineage>
        <taxon>Eukaryota</taxon>
        <taxon>Metamonada</taxon>
        <taxon>Anaeramoebidae</taxon>
        <taxon>Anaeramoeba</taxon>
    </lineage>
</organism>
<evidence type="ECO:0000313" key="2">
    <source>
        <dbReference type="Proteomes" id="UP001149090"/>
    </source>
</evidence>
<proteinExistence type="predicted"/>
<comment type="caution">
    <text evidence="1">The sequence shown here is derived from an EMBL/GenBank/DDBJ whole genome shotgun (WGS) entry which is preliminary data.</text>
</comment>
<protein>
    <submittedName>
        <fullName evidence="1">Uncharacterized protein</fullName>
    </submittedName>
</protein>
<sequence length="194" mass="22750">MNNFNSFNLTNSMKVEYSNQDYLQKNFYQESNSMENFNNLNEKYSIRSESSHKIVSPLPVKNYSDNEKKNLKHNFSIENEKPFSFLYFYTNTNNIDDLISPRDRNQNENNWKTSQPTLLSEEKFNAFIEENKNENNNNNNLKPIKNEIKNEIDSNELERANNPLSLDSKFRSFCGHVPRGSELGLLSVSPPLFK</sequence>
<dbReference type="AlphaFoldDB" id="A0A9Q0LEW3"/>